<comment type="catalytic activity">
    <reaction evidence="1">
        <text>Thiol-dependent hydrolysis of ester, thioester, amide, peptide and isopeptide bonds formed by the C-terminal Gly of ubiquitin (a 76-residue protein attached to proteins as an intracellular targeting signal).</text>
        <dbReference type="EC" id="3.4.19.12"/>
    </reaction>
</comment>
<dbReference type="InterPro" id="IPR050164">
    <property type="entry name" value="Peptidase_C19"/>
</dbReference>
<evidence type="ECO:0000256" key="5">
    <source>
        <dbReference type="ARBA" id="ARBA00022801"/>
    </source>
</evidence>
<keyword evidence="17" id="KW-1185">Reference proteome</keyword>
<dbReference type="GO" id="GO:0005634">
    <property type="term" value="C:nucleus"/>
    <property type="evidence" value="ECO:0007669"/>
    <property type="project" value="TreeGrafter"/>
</dbReference>
<feature type="compositionally biased region" description="Pro residues" evidence="14">
    <location>
        <begin position="719"/>
        <end position="739"/>
    </location>
</feature>
<evidence type="ECO:0000256" key="2">
    <source>
        <dbReference type="ARBA" id="ARBA00009085"/>
    </source>
</evidence>
<accession>A0A4Z1NL53</accession>
<feature type="domain" description="USP" evidence="15">
    <location>
        <begin position="57"/>
        <end position="486"/>
    </location>
</feature>
<feature type="compositionally biased region" description="Low complexity" evidence="14">
    <location>
        <begin position="896"/>
        <end position="907"/>
    </location>
</feature>
<name>A0A4Z1NL53_9PEZI</name>
<feature type="compositionally biased region" description="Basic residues" evidence="14">
    <location>
        <begin position="994"/>
        <end position="1005"/>
    </location>
</feature>
<dbReference type="Gene3D" id="3.90.70.10">
    <property type="entry name" value="Cysteine proteinases"/>
    <property type="match status" value="1"/>
</dbReference>
<feature type="compositionally biased region" description="Basic and acidic residues" evidence="14">
    <location>
        <begin position="811"/>
        <end position="829"/>
    </location>
</feature>
<comment type="similarity">
    <text evidence="2">Belongs to the peptidase C19 family.</text>
</comment>
<feature type="region of interest" description="Disordered" evidence="14">
    <location>
        <begin position="11"/>
        <end position="46"/>
    </location>
</feature>
<dbReference type="AlphaFoldDB" id="A0A4Z1NL53"/>
<evidence type="ECO:0000259" key="15">
    <source>
        <dbReference type="PROSITE" id="PS50235"/>
    </source>
</evidence>
<dbReference type="InterPro" id="IPR028889">
    <property type="entry name" value="USP"/>
</dbReference>
<protein>
    <recommendedName>
        <fullName evidence="3">ubiquitinyl hydrolase 1</fullName>
        <ecNumber evidence="3">3.4.19.12</ecNumber>
    </recommendedName>
    <alternativeName>
        <fullName evidence="11">Carbon catabolite repression protein B</fullName>
    </alternativeName>
    <alternativeName>
        <fullName evidence="13">Deubiquitinating enzyme creB</fullName>
    </alternativeName>
    <alternativeName>
        <fullName evidence="9">Ubiquitin thioesterase creB</fullName>
    </alternativeName>
    <alternativeName>
        <fullName evidence="10">Ubiquitin-hydrolyzing enzyme creB</fullName>
    </alternativeName>
    <alternativeName>
        <fullName evidence="12">Ubiquitin-specific-processing protease creB</fullName>
    </alternativeName>
</protein>
<dbReference type="GO" id="GO:0016579">
    <property type="term" value="P:protein deubiquitination"/>
    <property type="evidence" value="ECO:0007669"/>
    <property type="project" value="InterPro"/>
</dbReference>
<sequence>MTSFLGRWTKGATNPAGASAGSTPAKKDPNAPQPTPLEKLLANHVGPNRTDGSDKFFGFENFGSTCYCNSIIQCLYYSAPFREQVINFPPRLPSQSLVQSSDAPSDRHLQNGLTSLKTKAGLTSPHFTSSPRSKQVITTVTTPGIVPKPEENKESSEYKKKVALTTGPVLCMDYDNCTSYGMEESLFTSLKDIFEAVIVHESRTGIVSPHKLLAILKRDFDNFRAPIHQDAHEFLNLLLNQVVENVEQYTKQIEAKPRQIQEVESANGFSNALGTITAGQNTRWVHELFEGTLTSETRCLTCENISQRDEVFLDLSVDLEQHSSVTSCLNRFSEEEMLCEKNKFHCDRCGGLQEAEKRMKIKRLPRILALHLKRFKYTEDMQRLQKLFHRVVYPYYLRLFNTTDDAEDPDRLYELYGAVVHIGQGAYHGHYVSIIKTQDRGWLLFDDEMVEPVDKAYVTKFFGEGLNASGQPNALATSYVLFYQETTTDAMQAELEAEGISPAAAASELNRDSHPTVAKANGVLANGGHYPHAPSTPLSEDAEHFTSLDHTATSPTMAMATPPLTPGPFQHTLEPTQLSPALPFLKRKKSRSEGFAKKDLKHEGKEEKHRLKEEKERLEREEKERHKETKERAKHEKEQRKLEERENERLAKLKRKEMEQARKENYKRQQEEVARAYESAGGRDMGTKPILGSAVPPAGVGGGSSNASSRAGDDEYGTPVPPGPTIAPSPVPTAYPTPPINRRLSPSPAYGLGLSEDHSLPPAPTSHPHYQNGAAISSPSNLPPATNHTVLGRFRNTSMSMRNKPKFWQSNKEKEKAKDKGRSSGEHLPRPSGTFTAGEEYAVQGPAGPTPVLGMRSVQSMPLEQHPTNNHTIGASVHPSSVPYNPLPPPPPPPVSASVPVTTPSYSEIPPPVTRDMSPPPVSASVPVTTPSYSEIPPPVTRDMSPPPSNGLTFLPIAVPGPSEDKSWNMMKRKKSGKEVKENGHGNGGSKFMMGRKKSFHGLLK</sequence>
<feature type="compositionally biased region" description="Polar residues" evidence="14">
    <location>
        <begin position="857"/>
        <end position="873"/>
    </location>
</feature>
<feature type="compositionally biased region" description="Low complexity" evidence="14">
    <location>
        <begin position="923"/>
        <end position="934"/>
    </location>
</feature>
<comment type="function">
    <text evidence="7">Ubiquitin thioesterase component of the regulatory network controlling carbon source utilization through ubiquitination and deubiquitination involving creA, creB, creC, creD and acrB. Deubiquitinates the creA catabolic repressor and the quinate permease qutD. Also plays a role in response to carbon starvation and the control of extracellular proteases activity.</text>
</comment>
<feature type="compositionally biased region" description="Pro residues" evidence="14">
    <location>
        <begin position="909"/>
        <end position="922"/>
    </location>
</feature>
<evidence type="ECO:0000256" key="9">
    <source>
        <dbReference type="ARBA" id="ARBA00041772"/>
    </source>
</evidence>
<dbReference type="InterPro" id="IPR001394">
    <property type="entry name" value="Peptidase_C19_UCH"/>
</dbReference>
<evidence type="ECO:0000256" key="11">
    <source>
        <dbReference type="ARBA" id="ARBA00041962"/>
    </source>
</evidence>
<keyword evidence="4" id="KW-0645">Protease</keyword>
<evidence type="ECO:0000256" key="3">
    <source>
        <dbReference type="ARBA" id="ARBA00012759"/>
    </source>
</evidence>
<dbReference type="GO" id="GO:0005829">
    <property type="term" value="C:cytosol"/>
    <property type="evidence" value="ECO:0007669"/>
    <property type="project" value="TreeGrafter"/>
</dbReference>
<proteinExistence type="inferred from homology"/>
<feature type="compositionally biased region" description="Polar residues" evidence="14">
    <location>
        <begin position="774"/>
        <end position="801"/>
    </location>
</feature>
<evidence type="ECO:0000256" key="6">
    <source>
        <dbReference type="ARBA" id="ARBA00022807"/>
    </source>
</evidence>
<dbReference type="EMBL" id="SNSC02000018">
    <property type="protein sequence ID" value="TID16546.1"/>
    <property type="molecule type" value="Genomic_DNA"/>
</dbReference>
<dbReference type="Proteomes" id="UP000298493">
    <property type="component" value="Unassembled WGS sequence"/>
</dbReference>
<reference evidence="16 17" key="1">
    <citation type="submission" date="2019-04" db="EMBL/GenBank/DDBJ databases">
        <title>High contiguity whole genome sequence and gene annotation resource for two Venturia nashicola isolates.</title>
        <authorList>
            <person name="Prokchorchik M."/>
            <person name="Won K."/>
            <person name="Lee Y."/>
            <person name="Choi E.D."/>
            <person name="Segonzac C."/>
            <person name="Sohn K.H."/>
        </authorList>
    </citation>
    <scope>NUCLEOTIDE SEQUENCE [LARGE SCALE GENOMIC DNA]</scope>
    <source>
        <strain evidence="16 17">PRI2</strain>
    </source>
</reference>
<gene>
    <name evidence="16" type="ORF">E6O75_ATG11664</name>
</gene>
<feature type="compositionally biased region" description="Pro residues" evidence="14">
    <location>
        <begin position="885"/>
        <end position="895"/>
    </location>
</feature>
<dbReference type="CDD" id="cd02663">
    <property type="entry name" value="Peptidase_C19G"/>
    <property type="match status" value="1"/>
</dbReference>
<dbReference type="PANTHER" id="PTHR24006:SF733">
    <property type="entry name" value="RE52890P"/>
    <property type="match status" value="1"/>
</dbReference>
<dbReference type="GO" id="GO:0006508">
    <property type="term" value="P:proteolysis"/>
    <property type="evidence" value="ECO:0007669"/>
    <property type="project" value="UniProtKB-KW"/>
</dbReference>
<dbReference type="FunFam" id="3.90.70.10:FF:000075">
    <property type="entry name" value="Ubiquitin carboxyl-terminal hydrolase creB"/>
    <property type="match status" value="1"/>
</dbReference>
<dbReference type="PROSITE" id="PS00972">
    <property type="entry name" value="USP_1"/>
    <property type="match status" value="1"/>
</dbReference>
<feature type="compositionally biased region" description="Basic and acidic residues" evidence="14">
    <location>
        <begin position="591"/>
        <end position="675"/>
    </location>
</feature>
<evidence type="ECO:0000256" key="8">
    <source>
        <dbReference type="ARBA" id="ARBA00038752"/>
    </source>
</evidence>
<dbReference type="Pfam" id="PF00443">
    <property type="entry name" value="UCH"/>
    <property type="match status" value="1"/>
</dbReference>
<evidence type="ECO:0000256" key="1">
    <source>
        <dbReference type="ARBA" id="ARBA00000707"/>
    </source>
</evidence>
<dbReference type="CDD" id="cd22265">
    <property type="entry name" value="UDM1_RNF168"/>
    <property type="match status" value="1"/>
</dbReference>
<evidence type="ECO:0000256" key="7">
    <source>
        <dbReference type="ARBA" id="ARBA00037075"/>
    </source>
</evidence>
<feature type="compositionally biased region" description="Pro residues" evidence="14">
    <location>
        <begin position="936"/>
        <end position="949"/>
    </location>
</feature>
<comment type="caution">
    <text evidence="16">The sequence shown here is derived from an EMBL/GenBank/DDBJ whole genome shotgun (WGS) entry which is preliminary data.</text>
</comment>
<organism evidence="16 17">
    <name type="scientific">Venturia nashicola</name>
    <dbReference type="NCBI Taxonomy" id="86259"/>
    <lineage>
        <taxon>Eukaryota</taxon>
        <taxon>Fungi</taxon>
        <taxon>Dikarya</taxon>
        <taxon>Ascomycota</taxon>
        <taxon>Pezizomycotina</taxon>
        <taxon>Dothideomycetes</taxon>
        <taxon>Pleosporomycetidae</taxon>
        <taxon>Venturiales</taxon>
        <taxon>Venturiaceae</taxon>
        <taxon>Venturia</taxon>
    </lineage>
</organism>
<feature type="region of interest" description="Disordered" evidence="14">
    <location>
        <begin position="569"/>
        <end position="1005"/>
    </location>
</feature>
<dbReference type="OrthoDB" id="27652at2759"/>
<dbReference type="SUPFAM" id="SSF54001">
    <property type="entry name" value="Cysteine proteinases"/>
    <property type="match status" value="1"/>
</dbReference>
<evidence type="ECO:0000256" key="14">
    <source>
        <dbReference type="SAM" id="MobiDB-lite"/>
    </source>
</evidence>
<evidence type="ECO:0000256" key="10">
    <source>
        <dbReference type="ARBA" id="ARBA00041870"/>
    </source>
</evidence>
<evidence type="ECO:0000313" key="16">
    <source>
        <dbReference type="EMBL" id="TID16546.1"/>
    </source>
</evidence>
<dbReference type="InterPro" id="IPR018200">
    <property type="entry name" value="USP_CS"/>
</dbReference>
<keyword evidence="6" id="KW-0788">Thiol protease</keyword>
<comment type="subunit">
    <text evidence="8">Interacts with creA, creC and qutD.</text>
</comment>
<dbReference type="PROSITE" id="PS50235">
    <property type="entry name" value="USP_3"/>
    <property type="match status" value="1"/>
</dbReference>
<dbReference type="GO" id="GO:0004843">
    <property type="term" value="F:cysteine-type deubiquitinase activity"/>
    <property type="evidence" value="ECO:0007669"/>
    <property type="project" value="UniProtKB-EC"/>
</dbReference>
<evidence type="ECO:0000256" key="12">
    <source>
        <dbReference type="ARBA" id="ARBA00042086"/>
    </source>
</evidence>
<dbReference type="PANTHER" id="PTHR24006">
    <property type="entry name" value="UBIQUITIN CARBOXYL-TERMINAL HYDROLASE"/>
    <property type="match status" value="1"/>
</dbReference>
<dbReference type="EC" id="3.4.19.12" evidence="3"/>
<evidence type="ECO:0000256" key="13">
    <source>
        <dbReference type="ARBA" id="ARBA00042958"/>
    </source>
</evidence>
<evidence type="ECO:0000256" key="4">
    <source>
        <dbReference type="ARBA" id="ARBA00022670"/>
    </source>
</evidence>
<dbReference type="InterPro" id="IPR038765">
    <property type="entry name" value="Papain-like_cys_pep_sf"/>
</dbReference>
<dbReference type="STRING" id="86259.A0A4Z1NL53"/>
<keyword evidence="5" id="KW-0378">Hydrolase</keyword>
<evidence type="ECO:0000313" key="17">
    <source>
        <dbReference type="Proteomes" id="UP000298493"/>
    </source>
</evidence>